<protein>
    <recommendedName>
        <fullName evidence="7 8">Ribonuclease P protein component</fullName>
        <shortName evidence="7">RNase P protein</shortName>
        <shortName evidence="7">RNaseP protein</shortName>
        <ecNumber evidence="7 8">3.1.26.5</ecNumber>
    </recommendedName>
    <alternativeName>
        <fullName evidence="7">Protein C5</fullName>
    </alternativeName>
</protein>
<gene>
    <name evidence="7 10" type="primary">rnpA</name>
    <name evidence="10" type="ORF">L0C25_09925</name>
</gene>
<dbReference type="GO" id="GO:0042781">
    <property type="term" value="F:3'-tRNA processing endoribonuclease activity"/>
    <property type="evidence" value="ECO:0007669"/>
    <property type="project" value="TreeGrafter"/>
</dbReference>
<keyword evidence="3 7" id="KW-0540">Nuclease</keyword>
<evidence type="ECO:0000256" key="8">
    <source>
        <dbReference type="NCBIfam" id="TIGR00188"/>
    </source>
</evidence>
<evidence type="ECO:0000256" key="3">
    <source>
        <dbReference type="ARBA" id="ARBA00022722"/>
    </source>
</evidence>
<dbReference type="PANTHER" id="PTHR33992">
    <property type="entry name" value="RIBONUCLEASE P PROTEIN COMPONENT"/>
    <property type="match status" value="1"/>
</dbReference>
<evidence type="ECO:0000256" key="7">
    <source>
        <dbReference type="HAMAP-Rule" id="MF_00227"/>
    </source>
</evidence>
<accession>A0AA46YN92</accession>
<keyword evidence="11" id="KW-1185">Reference proteome</keyword>
<dbReference type="HAMAP" id="MF_00227">
    <property type="entry name" value="RNase_P"/>
    <property type="match status" value="1"/>
</dbReference>
<dbReference type="NCBIfam" id="TIGR00188">
    <property type="entry name" value="rnpA"/>
    <property type="match status" value="1"/>
</dbReference>
<reference evidence="10" key="1">
    <citation type="submission" date="2022-01" db="EMBL/GenBank/DDBJ databases">
        <title>Nocardioidaceae gen. sp. A5X3R13.</title>
        <authorList>
            <person name="Lopez Marin M.A."/>
            <person name="Uhlik O."/>
        </authorList>
    </citation>
    <scope>NUCLEOTIDE SEQUENCE</scope>
    <source>
        <strain evidence="10">A5X3R13</strain>
    </source>
</reference>
<keyword evidence="6 7" id="KW-0694">RNA-binding</keyword>
<feature type="region of interest" description="Disordered" evidence="9">
    <location>
        <begin position="1"/>
        <end position="25"/>
    </location>
</feature>
<evidence type="ECO:0000256" key="4">
    <source>
        <dbReference type="ARBA" id="ARBA00022759"/>
    </source>
</evidence>
<dbReference type="InterPro" id="IPR020568">
    <property type="entry name" value="Ribosomal_Su5_D2-typ_SF"/>
</dbReference>
<dbReference type="InterPro" id="IPR000100">
    <property type="entry name" value="RNase_P"/>
</dbReference>
<dbReference type="Gene3D" id="3.30.230.10">
    <property type="match status" value="1"/>
</dbReference>
<comment type="catalytic activity">
    <reaction evidence="7">
        <text>Endonucleolytic cleavage of RNA, removing 5'-extranucleotides from tRNA precursor.</text>
        <dbReference type="EC" id="3.1.26.5"/>
    </reaction>
</comment>
<dbReference type="EMBL" id="CP094970">
    <property type="protein sequence ID" value="UYM07364.1"/>
    <property type="molecule type" value="Genomic_DNA"/>
</dbReference>
<dbReference type="GO" id="GO:0000049">
    <property type="term" value="F:tRNA binding"/>
    <property type="evidence" value="ECO:0007669"/>
    <property type="project" value="UniProtKB-UniRule"/>
</dbReference>
<comment type="similarity">
    <text evidence="7">Belongs to the RnpA family.</text>
</comment>
<evidence type="ECO:0000256" key="1">
    <source>
        <dbReference type="ARBA" id="ARBA00002663"/>
    </source>
</evidence>
<comment type="function">
    <text evidence="1 7">RNaseP catalyzes the removal of the 5'-leader sequence from pre-tRNA to produce the mature 5'-terminus. It can also cleave other RNA substrates such as 4.5S RNA. The protein component plays an auxiliary but essential role in vivo by binding to the 5'-leader sequence and broadening the substrate specificity of the ribozyme.</text>
</comment>
<evidence type="ECO:0000256" key="5">
    <source>
        <dbReference type="ARBA" id="ARBA00022801"/>
    </source>
</evidence>
<feature type="compositionally biased region" description="Basic and acidic residues" evidence="9">
    <location>
        <begin position="7"/>
        <end position="16"/>
    </location>
</feature>
<sequence>MLSTAHRLRDAEDFRTTTRHGKRASSRTLVAHLRLPEGASADEPLVGFVVGRNVGSAVVRNAVKRRLRHLVRGRLMLLPAGSALVVRAKPNAAGATSADLGAGLDDVLSRVLDPR</sequence>
<evidence type="ECO:0000256" key="6">
    <source>
        <dbReference type="ARBA" id="ARBA00022884"/>
    </source>
</evidence>
<dbReference type="AlphaFoldDB" id="A0AA46YN92"/>
<organism evidence="10 11">
    <name type="scientific">Solicola gregarius</name>
    <dbReference type="NCBI Taxonomy" id="2908642"/>
    <lineage>
        <taxon>Bacteria</taxon>
        <taxon>Bacillati</taxon>
        <taxon>Actinomycetota</taxon>
        <taxon>Actinomycetes</taxon>
        <taxon>Propionibacteriales</taxon>
        <taxon>Nocardioidaceae</taxon>
        <taxon>Solicola</taxon>
    </lineage>
</organism>
<evidence type="ECO:0000313" key="10">
    <source>
        <dbReference type="EMBL" id="UYM07364.1"/>
    </source>
</evidence>
<dbReference type="RefSeq" id="WP_271636336.1">
    <property type="nucleotide sequence ID" value="NZ_CP094970.1"/>
</dbReference>
<keyword evidence="4 7" id="KW-0255">Endonuclease</keyword>
<dbReference type="InterPro" id="IPR014721">
    <property type="entry name" value="Ribsml_uS5_D2-typ_fold_subgr"/>
</dbReference>
<evidence type="ECO:0000313" key="11">
    <source>
        <dbReference type="Proteomes" id="UP001164390"/>
    </source>
</evidence>
<dbReference type="KEGG" id="sgrg:L0C25_09925"/>
<dbReference type="Proteomes" id="UP001164390">
    <property type="component" value="Chromosome"/>
</dbReference>
<dbReference type="SUPFAM" id="SSF54211">
    <property type="entry name" value="Ribosomal protein S5 domain 2-like"/>
    <property type="match status" value="1"/>
</dbReference>
<dbReference type="GO" id="GO:0001682">
    <property type="term" value="P:tRNA 5'-leader removal"/>
    <property type="evidence" value="ECO:0007669"/>
    <property type="project" value="UniProtKB-UniRule"/>
</dbReference>
<name>A0AA46YN92_9ACTN</name>
<dbReference type="EC" id="3.1.26.5" evidence="7 8"/>
<dbReference type="PROSITE" id="PS00648">
    <property type="entry name" value="RIBONUCLEASE_P"/>
    <property type="match status" value="1"/>
</dbReference>
<dbReference type="GO" id="GO:0030677">
    <property type="term" value="C:ribonuclease P complex"/>
    <property type="evidence" value="ECO:0007669"/>
    <property type="project" value="TreeGrafter"/>
</dbReference>
<keyword evidence="2 7" id="KW-0819">tRNA processing</keyword>
<proteinExistence type="inferred from homology"/>
<dbReference type="InterPro" id="IPR020539">
    <property type="entry name" value="RNase_P_CS"/>
</dbReference>
<keyword evidence="5 7" id="KW-0378">Hydrolase</keyword>
<evidence type="ECO:0000256" key="2">
    <source>
        <dbReference type="ARBA" id="ARBA00022694"/>
    </source>
</evidence>
<comment type="subunit">
    <text evidence="7">Consists of a catalytic RNA component (M1 or rnpB) and a protein subunit.</text>
</comment>
<dbReference type="GO" id="GO:0004526">
    <property type="term" value="F:ribonuclease P activity"/>
    <property type="evidence" value="ECO:0007669"/>
    <property type="project" value="UniProtKB-UniRule"/>
</dbReference>
<dbReference type="Pfam" id="PF00825">
    <property type="entry name" value="Ribonuclease_P"/>
    <property type="match status" value="1"/>
</dbReference>
<dbReference type="PANTHER" id="PTHR33992:SF1">
    <property type="entry name" value="RIBONUCLEASE P PROTEIN COMPONENT"/>
    <property type="match status" value="1"/>
</dbReference>
<evidence type="ECO:0000256" key="9">
    <source>
        <dbReference type="SAM" id="MobiDB-lite"/>
    </source>
</evidence>